<evidence type="ECO:0000256" key="5">
    <source>
        <dbReference type="SAM" id="SignalP"/>
    </source>
</evidence>
<evidence type="ECO:0000256" key="1">
    <source>
        <dbReference type="ARBA" id="ARBA00008668"/>
    </source>
</evidence>
<dbReference type="InterPro" id="IPR035669">
    <property type="entry name" value="SGNH_plant_lipase-like"/>
</dbReference>
<evidence type="ECO:0000256" key="4">
    <source>
        <dbReference type="ARBA" id="ARBA00023180"/>
    </source>
</evidence>
<accession>A0A7I8KUI4</accession>
<feature type="chain" id="PRO_5029545932" evidence="5">
    <location>
        <begin position="21"/>
        <end position="381"/>
    </location>
</feature>
<dbReference type="OrthoDB" id="1600564at2759"/>
<keyword evidence="7" id="KW-1185">Reference proteome</keyword>
<dbReference type="GO" id="GO:0016788">
    <property type="term" value="F:hydrolase activity, acting on ester bonds"/>
    <property type="evidence" value="ECO:0007669"/>
    <property type="project" value="InterPro"/>
</dbReference>
<evidence type="ECO:0000256" key="3">
    <source>
        <dbReference type="ARBA" id="ARBA00022801"/>
    </source>
</evidence>
<comment type="similarity">
    <text evidence="1">Belongs to the 'GDSL' lipolytic enzyme family.</text>
</comment>
<dbReference type="Pfam" id="PF00657">
    <property type="entry name" value="Lipase_GDSL"/>
    <property type="match status" value="1"/>
</dbReference>
<reference evidence="6" key="1">
    <citation type="submission" date="2020-02" db="EMBL/GenBank/DDBJ databases">
        <authorList>
            <person name="Scholz U."/>
            <person name="Mascher M."/>
            <person name="Fiebig A."/>
        </authorList>
    </citation>
    <scope>NUCLEOTIDE SEQUENCE</scope>
</reference>
<gene>
    <name evidence="6" type="ORF">SI8410_08011323</name>
</gene>
<dbReference type="Proteomes" id="UP000663760">
    <property type="component" value="Chromosome 8"/>
</dbReference>
<evidence type="ECO:0000256" key="2">
    <source>
        <dbReference type="ARBA" id="ARBA00022729"/>
    </source>
</evidence>
<dbReference type="PROSITE" id="PS51257">
    <property type="entry name" value="PROKAR_LIPOPROTEIN"/>
    <property type="match status" value="1"/>
</dbReference>
<feature type="signal peptide" evidence="5">
    <location>
        <begin position="1"/>
        <end position="20"/>
    </location>
</feature>
<keyword evidence="4" id="KW-0325">Glycoprotein</keyword>
<dbReference type="InterPro" id="IPR001087">
    <property type="entry name" value="GDSL"/>
</dbReference>
<dbReference type="InterPro" id="IPR036514">
    <property type="entry name" value="SGNH_hydro_sf"/>
</dbReference>
<organism evidence="6 7">
    <name type="scientific">Spirodela intermedia</name>
    <name type="common">Intermediate duckweed</name>
    <dbReference type="NCBI Taxonomy" id="51605"/>
    <lineage>
        <taxon>Eukaryota</taxon>
        <taxon>Viridiplantae</taxon>
        <taxon>Streptophyta</taxon>
        <taxon>Embryophyta</taxon>
        <taxon>Tracheophyta</taxon>
        <taxon>Spermatophyta</taxon>
        <taxon>Magnoliopsida</taxon>
        <taxon>Liliopsida</taxon>
        <taxon>Araceae</taxon>
        <taxon>Lemnoideae</taxon>
        <taxon>Spirodela</taxon>
    </lineage>
</organism>
<dbReference type="EMBL" id="LR746271">
    <property type="protein sequence ID" value="CAA7400645.1"/>
    <property type="molecule type" value="Genomic_DNA"/>
</dbReference>
<protein>
    <submittedName>
        <fullName evidence="6">Uncharacterized protein</fullName>
    </submittedName>
</protein>
<proteinExistence type="inferred from homology"/>
<keyword evidence="2 5" id="KW-0732">Signal</keyword>
<dbReference type="PANTHER" id="PTHR22835:SF588">
    <property type="entry name" value="ALPHA-L-FUCOSIDASE 3"/>
    <property type="match status" value="1"/>
</dbReference>
<evidence type="ECO:0000313" key="6">
    <source>
        <dbReference type="EMBL" id="CAA7400645.1"/>
    </source>
</evidence>
<dbReference type="PANTHER" id="PTHR22835">
    <property type="entry name" value="ZINC FINGER FYVE DOMAIN CONTAINING PROTEIN"/>
    <property type="match status" value="1"/>
</dbReference>
<keyword evidence="3" id="KW-0378">Hydrolase</keyword>
<dbReference type="Gene3D" id="3.40.50.1110">
    <property type="entry name" value="SGNH hydrolase"/>
    <property type="match status" value="1"/>
</dbReference>
<dbReference type="CDD" id="cd01837">
    <property type="entry name" value="SGNH_plant_lipase_like"/>
    <property type="match status" value="1"/>
</dbReference>
<sequence>MRLFGAVLLVFCSVVFPAAASCDYPALFNFGDSNSDTGGLSAAFGPAPSPNGETFFGRPAGRYCDGRLIVDFIAENLGLPYVNAYLDSVGSNFSHGANFATAGSSIRRQNSSLFKSGFSPFSLDVQSWQFSQFKARSQLARQQGSVFRRLLPEEGAFSTGLYTFDIGMNDLTSSFFSNQTVEQVLAGIPQILNEFATAVKSVYGHGGRYFWIHNAGPFGCLAYVLERLPVKPEEVDPAGCAAPYNAVAQAFNEQLKATVVHLRQELPSAALTYVDVYAAKYSLISNPPPESGFTQPLVACCGHGGRYNYSPGIGCGAEQMVNGTRMVLGCSCADPSRRIIWDGVHYTEAANRWVFDQISGGAFSDPPLPLRMACTQRPPVS</sequence>
<name>A0A7I8KUI4_SPIIN</name>
<dbReference type="AlphaFoldDB" id="A0A7I8KUI4"/>
<evidence type="ECO:0000313" key="7">
    <source>
        <dbReference type="Proteomes" id="UP000663760"/>
    </source>
</evidence>